<dbReference type="AlphaFoldDB" id="A0AAW1MNB6"/>
<evidence type="ECO:0000313" key="3">
    <source>
        <dbReference type="Proteomes" id="UP001458880"/>
    </source>
</evidence>
<gene>
    <name evidence="2" type="ORF">QE152_g5437</name>
</gene>
<dbReference type="EMBL" id="JASPKY010000032">
    <property type="protein sequence ID" value="KAK9747241.1"/>
    <property type="molecule type" value="Genomic_DNA"/>
</dbReference>
<reference evidence="2 3" key="1">
    <citation type="journal article" date="2024" name="BMC Genomics">
        <title>De novo assembly and annotation of Popillia japonica's genome with initial clues to its potential as an invasive pest.</title>
        <authorList>
            <person name="Cucini C."/>
            <person name="Boschi S."/>
            <person name="Funari R."/>
            <person name="Cardaioli E."/>
            <person name="Iannotti N."/>
            <person name="Marturano G."/>
            <person name="Paoli F."/>
            <person name="Bruttini M."/>
            <person name="Carapelli A."/>
            <person name="Frati F."/>
            <person name="Nardi F."/>
        </authorList>
    </citation>
    <scope>NUCLEOTIDE SEQUENCE [LARGE SCALE GENOMIC DNA]</scope>
    <source>
        <strain evidence="2">DMR45628</strain>
    </source>
</reference>
<evidence type="ECO:0000313" key="2">
    <source>
        <dbReference type="EMBL" id="KAK9747241.1"/>
    </source>
</evidence>
<dbReference type="PANTHER" id="PTHR39951">
    <property type="entry name" value="FI22632P1"/>
    <property type="match status" value="1"/>
</dbReference>
<accession>A0AAW1MNB6</accession>
<sequence>MNILGKIIIVSLLVTNSCALTVIRDLIQFNLVGHPVIHKTVDYVFDPDVGKRRSRQYRELNGFHGEKAIERLGLGIDGRDLERLEQQRKRDEGQLGGINYIKYQT</sequence>
<keyword evidence="3" id="KW-1185">Reference proteome</keyword>
<dbReference type="PANTHER" id="PTHR39951:SF2">
    <property type="entry name" value="IP05660P"/>
    <property type="match status" value="1"/>
</dbReference>
<protein>
    <submittedName>
        <fullName evidence="2">Uncharacterized protein</fullName>
    </submittedName>
</protein>
<proteinExistence type="predicted"/>
<name>A0AAW1MNB6_POPJA</name>
<organism evidence="2 3">
    <name type="scientific">Popillia japonica</name>
    <name type="common">Japanese beetle</name>
    <dbReference type="NCBI Taxonomy" id="7064"/>
    <lineage>
        <taxon>Eukaryota</taxon>
        <taxon>Metazoa</taxon>
        <taxon>Ecdysozoa</taxon>
        <taxon>Arthropoda</taxon>
        <taxon>Hexapoda</taxon>
        <taxon>Insecta</taxon>
        <taxon>Pterygota</taxon>
        <taxon>Neoptera</taxon>
        <taxon>Endopterygota</taxon>
        <taxon>Coleoptera</taxon>
        <taxon>Polyphaga</taxon>
        <taxon>Scarabaeiformia</taxon>
        <taxon>Scarabaeidae</taxon>
        <taxon>Rutelinae</taxon>
        <taxon>Popillia</taxon>
    </lineage>
</organism>
<comment type="caution">
    <text evidence="2">The sequence shown here is derived from an EMBL/GenBank/DDBJ whole genome shotgun (WGS) entry which is preliminary data.</text>
</comment>
<feature type="chain" id="PRO_5043654393" evidence="1">
    <location>
        <begin position="20"/>
        <end position="105"/>
    </location>
</feature>
<evidence type="ECO:0000256" key="1">
    <source>
        <dbReference type="SAM" id="SignalP"/>
    </source>
</evidence>
<keyword evidence="1" id="KW-0732">Signal</keyword>
<feature type="signal peptide" evidence="1">
    <location>
        <begin position="1"/>
        <end position="19"/>
    </location>
</feature>
<dbReference type="Proteomes" id="UP001458880">
    <property type="component" value="Unassembled WGS sequence"/>
</dbReference>